<evidence type="ECO:0000259" key="2">
    <source>
        <dbReference type="Pfam" id="PF07885"/>
    </source>
</evidence>
<dbReference type="SUPFAM" id="SSF81324">
    <property type="entry name" value="Voltage-gated potassium channels"/>
    <property type="match status" value="1"/>
</dbReference>
<keyword evidence="1" id="KW-0812">Transmembrane</keyword>
<keyword evidence="4" id="KW-1185">Reference proteome</keyword>
<accession>A0ABW6BPT7</accession>
<dbReference type="EMBL" id="JBHUOX010000001">
    <property type="protein sequence ID" value="MFD2998912.1"/>
    <property type="molecule type" value="Genomic_DNA"/>
</dbReference>
<sequence length="343" mass="37822">MSIGFIVLGVLLFIVTAMDIIQTTFTTNGGGRITGFVSGNVWRVFFLAARRNGRATVLEYAGPTILILILVVWIAGMWLSLLLVLLSDYDSVRDSGTHTPADWVEKLYFAGFTLSTLGTGDYVPASDGWRVVTSLSAFAGIAFITTSITYFVPVLTAVNQQSKISLYVASMGKTPQGILCNSWNGKDFSSFFDNASNLADMIMQHTLNHRSYPVIHYYHNSREDKSIKRAMVMLDEVLLIITHAVSDDSCKDKLKLRMLRTTLDSYINIVKGASSKTSPGNGNAPEPDLCELKDEGIPLHHDASDYVSNNEVEEHRKELTALLESDGWTWQDVYGTGNGAKTK</sequence>
<dbReference type="RefSeq" id="WP_377479497.1">
    <property type="nucleotide sequence ID" value="NZ_JBHUOX010000001.1"/>
</dbReference>
<dbReference type="InterPro" id="IPR013099">
    <property type="entry name" value="K_chnl_dom"/>
</dbReference>
<keyword evidence="3" id="KW-0813">Transport</keyword>
<feature type="transmembrane region" description="Helical" evidence="1">
    <location>
        <begin position="65"/>
        <end position="86"/>
    </location>
</feature>
<name>A0ABW6BPT7_9BACT</name>
<dbReference type="GO" id="GO:0034220">
    <property type="term" value="P:monoatomic ion transmembrane transport"/>
    <property type="evidence" value="ECO:0007669"/>
    <property type="project" value="UniProtKB-KW"/>
</dbReference>
<organism evidence="3 4">
    <name type="scientific">Pontibacter toksunensis</name>
    <dbReference type="NCBI Taxonomy" id="1332631"/>
    <lineage>
        <taxon>Bacteria</taxon>
        <taxon>Pseudomonadati</taxon>
        <taxon>Bacteroidota</taxon>
        <taxon>Cytophagia</taxon>
        <taxon>Cytophagales</taxon>
        <taxon>Hymenobacteraceae</taxon>
        <taxon>Pontibacter</taxon>
    </lineage>
</organism>
<dbReference type="Gene3D" id="1.10.287.70">
    <property type="match status" value="1"/>
</dbReference>
<reference evidence="4" key="1">
    <citation type="journal article" date="2019" name="Int. J. Syst. Evol. Microbiol.">
        <title>The Global Catalogue of Microorganisms (GCM) 10K type strain sequencing project: providing services to taxonomists for standard genome sequencing and annotation.</title>
        <authorList>
            <consortium name="The Broad Institute Genomics Platform"/>
            <consortium name="The Broad Institute Genome Sequencing Center for Infectious Disease"/>
            <person name="Wu L."/>
            <person name="Ma J."/>
        </authorList>
    </citation>
    <scope>NUCLEOTIDE SEQUENCE [LARGE SCALE GENOMIC DNA]</scope>
    <source>
        <strain evidence="4">KCTC 23984</strain>
    </source>
</reference>
<gene>
    <name evidence="3" type="ORF">ACFS7Z_00950</name>
</gene>
<evidence type="ECO:0000256" key="1">
    <source>
        <dbReference type="SAM" id="Phobius"/>
    </source>
</evidence>
<proteinExistence type="predicted"/>
<evidence type="ECO:0000313" key="4">
    <source>
        <dbReference type="Proteomes" id="UP001597641"/>
    </source>
</evidence>
<dbReference type="Proteomes" id="UP001597641">
    <property type="component" value="Unassembled WGS sequence"/>
</dbReference>
<evidence type="ECO:0000313" key="3">
    <source>
        <dbReference type="EMBL" id="MFD2998912.1"/>
    </source>
</evidence>
<feature type="transmembrane region" description="Helical" evidence="1">
    <location>
        <begin position="137"/>
        <end position="158"/>
    </location>
</feature>
<protein>
    <submittedName>
        <fullName evidence="3">Potassium channel family protein</fullName>
    </submittedName>
</protein>
<comment type="caution">
    <text evidence="3">The sequence shown here is derived from an EMBL/GenBank/DDBJ whole genome shotgun (WGS) entry which is preliminary data.</text>
</comment>
<keyword evidence="3" id="KW-0407">Ion channel</keyword>
<keyword evidence="1" id="KW-1133">Transmembrane helix</keyword>
<feature type="transmembrane region" description="Helical" evidence="1">
    <location>
        <begin position="107"/>
        <end position="125"/>
    </location>
</feature>
<dbReference type="Pfam" id="PF07885">
    <property type="entry name" value="Ion_trans_2"/>
    <property type="match status" value="1"/>
</dbReference>
<keyword evidence="1" id="KW-0472">Membrane</keyword>
<keyword evidence="3" id="KW-0406">Ion transport</keyword>
<feature type="domain" description="Potassium channel" evidence="2">
    <location>
        <begin position="77"/>
        <end position="156"/>
    </location>
</feature>